<evidence type="ECO:0000256" key="9">
    <source>
        <dbReference type="ARBA" id="ARBA00023274"/>
    </source>
</evidence>
<dbReference type="EMBL" id="JAAGNN010000006">
    <property type="protein sequence ID" value="KAF4087541.1"/>
    <property type="molecule type" value="Genomic_DNA"/>
</dbReference>
<dbReference type="GO" id="GO:0015030">
    <property type="term" value="C:Cajal body"/>
    <property type="evidence" value="ECO:0007669"/>
    <property type="project" value="UniProtKB-SubCell"/>
</dbReference>
<feature type="compositionally biased region" description="Acidic residues" evidence="12">
    <location>
        <begin position="7"/>
        <end position="32"/>
    </location>
</feature>
<dbReference type="Gene3D" id="1.10.246.90">
    <property type="entry name" value="Nop domain"/>
    <property type="match status" value="1"/>
</dbReference>
<evidence type="ECO:0000256" key="7">
    <source>
        <dbReference type="ARBA" id="ARBA00023187"/>
    </source>
</evidence>
<dbReference type="GO" id="GO:0046540">
    <property type="term" value="C:U4/U6 x U5 tri-snRNP complex"/>
    <property type="evidence" value="ECO:0007669"/>
    <property type="project" value="InterPro"/>
</dbReference>
<dbReference type="Gene3D" id="1.10.287.4070">
    <property type="match status" value="1"/>
</dbReference>
<dbReference type="PROSITE" id="PS51358">
    <property type="entry name" value="NOP"/>
    <property type="match status" value="1"/>
</dbReference>
<evidence type="ECO:0000256" key="5">
    <source>
        <dbReference type="ARBA" id="ARBA00022728"/>
    </source>
</evidence>
<evidence type="ECO:0000256" key="8">
    <source>
        <dbReference type="ARBA" id="ARBA00023242"/>
    </source>
</evidence>
<keyword evidence="5" id="KW-0747">Spliceosome</keyword>
<evidence type="ECO:0000256" key="2">
    <source>
        <dbReference type="ARBA" id="ARBA00005572"/>
    </source>
</evidence>
<protein>
    <recommendedName>
        <fullName evidence="3">U4/U6 small nuclear ribonucleoprotein Prp31</fullName>
    </recommendedName>
    <alternativeName>
        <fullName evidence="10">Pre-mRNA-processing factor 31</fullName>
    </alternativeName>
</protein>
<keyword evidence="6" id="KW-0694">RNA-binding</keyword>
<evidence type="ECO:0000256" key="11">
    <source>
        <dbReference type="ARBA" id="ARBA00045397"/>
    </source>
</evidence>
<dbReference type="SMART" id="SM00931">
    <property type="entry name" value="NOSIC"/>
    <property type="match status" value="1"/>
</dbReference>
<name>A0A7J6AZZ6_AMEME</name>
<keyword evidence="9" id="KW-0687">Ribonucleoprotein</keyword>
<dbReference type="SUPFAM" id="SSF89124">
    <property type="entry name" value="Nop domain"/>
    <property type="match status" value="1"/>
</dbReference>
<accession>A0A7J6AZZ6</accession>
<dbReference type="InterPro" id="IPR036070">
    <property type="entry name" value="Nop_dom_sf"/>
</dbReference>
<feature type="domain" description="Nop" evidence="13">
    <location>
        <begin position="228"/>
        <end position="346"/>
    </location>
</feature>
<organism evidence="14 15">
    <name type="scientific">Ameiurus melas</name>
    <name type="common">Black bullhead</name>
    <name type="synonym">Silurus melas</name>
    <dbReference type="NCBI Taxonomy" id="219545"/>
    <lineage>
        <taxon>Eukaryota</taxon>
        <taxon>Metazoa</taxon>
        <taxon>Chordata</taxon>
        <taxon>Craniata</taxon>
        <taxon>Vertebrata</taxon>
        <taxon>Euteleostomi</taxon>
        <taxon>Actinopterygii</taxon>
        <taxon>Neopterygii</taxon>
        <taxon>Teleostei</taxon>
        <taxon>Ostariophysi</taxon>
        <taxon>Siluriformes</taxon>
        <taxon>Ictaluridae</taxon>
        <taxon>Ameiurus</taxon>
    </lineage>
</organism>
<proteinExistence type="inferred from homology"/>
<evidence type="ECO:0000256" key="3">
    <source>
        <dbReference type="ARBA" id="ARBA00013538"/>
    </source>
</evidence>
<evidence type="ECO:0000256" key="6">
    <source>
        <dbReference type="ARBA" id="ARBA00022884"/>
    </source>
</evidence>
<evidence type="ECO:0000259" key="13">
    <source>
        <dbReference type="PROSITE" id="PS51358"/>
    </source>
</evidence>
<reference evidence="14 15" key="1">
    <citation type="submission" date="2020-02" db="EMBL/GenBank/DDBJ databases">
        <title>A chromosome-scale genome assembly of the black bullhead catfish (Ameiurus melas).</title>
        <authorList>
            <person name="Wen M."/>
            <person name="Zham M."/>
            <person name="Cabau C."/>
            <person name="Klopp C."/>
            <person name="Donnadieu C."/>
            <person name="Roques C."/>
            <person name="Bouchez O."/>
            <person name="Lampietro C."/>
            <person name="Jouanno E."/>
            <person name="Herpin A."/>
            <person name="Louis A."/>
            <person name="Berthelot C."/>
            <person name="Parey E."/>
            <person name="Roest-Crollius H."/>
            <person name="Braasch I."/>
            <person name="Postlethwait J."/>
            <person name="Robinson-Rechavi M."/>
            <person name="Echchiki A."/>
            <person name="Begum T."/>
            <person name="Montfort J."/>
            <person name="Schartl M."/>
            <person name="Bobe J."/>
            <person name="Guiguen Y."/>
        </authorList>
    </citation>
    <scope>NUCLEOTIDE SEQUENCE [LARGE SCALE GENOMIC DNA]</scope>
    <source>
        <strain evidence="14">M_S1</strain>
        <tissue evidence="14">Blood</tissue>
    </source>
</reference>
<comment type="function">
    <text evidence="11">Involved in pre-mRNA splicing as component of the spliceosome. Required for the assembly of the U4/U5/U6 tri-snRNP complex, one of the building blocks of the spliceosome.</text>
</comment>
<evidence type="ECO:0000256" key="4">
    <source>
        <dbReference type="ARBA" id="ARBA00022664"/>
    </source>
</evidence>
<dbReference type="GO" id="GO:0071011">
    <property type="term" value="C:precatalytic spliceosome"/>
    <property type="evidence" value="ECO:0007669"/>
    <property type="project" value="TreeGrafter"/>
</dbReference>
<evidence type="ECO:0000313" key="15">
    <source>
        <dbReference type="Proteomes" id="UP000593565"/>
    </source>
</evidence>
<keyword evidence="7" id="KW-0508">mRNA splicing</keyword>
<dbReference type="Pfam" id="PF09785">
    <property type="entry name" value="Prp31_C"/>
    <property type="match status" value="1"/>
</dbReference>
<keyword evidence="4" id="KW-0507">mRNA processing</keyword>
<evidence type="ECO:0000313" key="14">
    <source>
        <dbReference type="EMBL" id="KAF4087541.1"/>
    </source>
</evidence>
<gene>
    <name evidence="14" type="ORF">AMELA_G00071650</name>
</gene>
<sequence>MSLADELLADLEEAGEEGEDGLYPGGEEDQIDGETANRVGHGGLEDIPEEMETDFSSTECVTSIAKLRNSKSFAEIMDKIVQYVGNPRKNADVSGPVEADPEYRLIVAANNLTVEIDNELNIIHKFVRDKYSKRFPELESLVPNTLDYIRTVKELGNNLDKCKNNETLQQILTNATIMVVSVTASTTQGTLLAEDELQRLEEACNMALELNQSKHRIYEYVESRMSFIAPNLSIIIGASTAAKIMGIAGGLTNLAKMPACNLMLLGAQRRTLSGFSSTSLLPHTGYIYHCDIVQSLPPDLRRKAARQVSAKCALAARVDSFHERSDGKVGYDLKEEIERKFDKWQEPPPVKQVKPLPAPLDASRTKRGGRRYRKMKERLGLTEIRKHANRMTFAEIEDDAYQEDLGFSLGQLGKSGSGRVRQAQVNDATKARISKSLQKQSMTYGGKSTVRDRSSGTSSSVAFTPLQGLEIVNPQAAEKKVAEANQKYFSNMAEFLKVKKEGEAKA</sequence>
<feature type="region of interest" description="Disordered" evidence="12">
    <location>
        <begin position="347"/>
        <end position="369"/>
    </location>
</feature>
<evidence type="ECO:0000256" key="10">
    <source>
        <dbReference type="ARBA" id="ARBA00030766"/>
    </source>
</evidence>
<evidence type="ECO:0000256" key="1">
    <source>
        <dbReference type="ARBA" id="ARBA00004408"/>
    </source>
</evidence>
<dbReference type="PANTHER" id="PTHR13904">
    <property type="entry name" value="PRE-MRNA SPLICING FACTOR PRP31"/>
    <property type="match status" value="1"/>
</dbReference>
<dbReference type="FunFam" id="1.10.246.90:FF:000002">
    <property type="entry name" value="U4/U6 small nuclear ribonucleoprotein Prp31"/>
    <property type="match status" value="1"/>
</dbReference>
<feature type="region of interest" description="Disordered" evidence="12">
    <location>
        <begin position="1"/>
        <end position="34"/>
    </location>
</feature>
<comment type="similarity">
    <text evidence="2">Belongs to the PRP31 family.</text>
</comment>
<dbReference type="InterPro" id="IPR012976">
    <property type="entry name" value="NOSIC"/>
</dbReference>
<dbReference type="AlphaFoldDB" id="A0A7J6AZZ6"/>
<keyword evidence="15" id="KW-1185">Reference proteome</keyword>
<dbReference type="InterPro" id="IPR002687">
    <property type="entry name" value="Nop_dom"/>
</dbReference>
<dbReference type="GO" id="GO:0003723">
    <property type="term" value="F:RNA binding"/>
    <property type="evidence" value="ECO:0007669"/>
    <property type="project" value="UniProtKB-KW"/>
</dbReference>
<dbReference type="GO" id="GO:0000244">
    <property type="term" value="P:spliceosomal tri-snRNP complex assembly"/>
    <property type="evidence" value="ECO:0007669"/>
    <property type="project" value="InterPro"/>
</dbReference>
<evidence type="ECO:0000256" key="12">
    <source>
        <dbReference type="SAM" id="MobiDB-lite"/>
    </source>
</evidence>
<dbReference type="InterPro" id="IPR027105">
    <property type="entry name" value="Prp31"/>
</dbReference>
<dbReference type="FunFam" id="1.10.287.4070:FF:000003">
    <property type="entry name" value="U4/U6 small nuclear ribonucleoprotein PRP31"/>
    <property type="match status" value="1"/>
</dbReference>
<comment type="caution">
    <text evidence="14">The sequence shown here is derived from an EMBL/GenBank/DDBJ whole genome shotgun (WGS) entry which is preliminary data.</text>
</comment>
<dbReference type="GO" id="GO:0005687">
    <property type="term" value="C:U4 snRNP"/>
    <property type="evidence" value="ECO:0007669"/>
    <property type="project" value="TreeGrafter"/>
</dbReference>
<dbReference type="InterPro" id="IPR042239">
    <property type="entry name" value="Nop_C"/>
</dbReference>
<comment type="subcellular location">
    <subcellularLocation>
        <location evidence="1">Nucleus</location>
        <location evidence="1">Cajal body</location>
    </subcellularLocation>
</comment>
<feature type="region of interest" description="Disordered" evidence="12">
    <location>
        <begin position="440"/>
        <end position="459"/>
    </location>
</feature>
<dbReference type="PANTHER" id="PTHR13904:SF0">
    <property type="entry name" value="U4_U6 SMALL NUCLEAR RIBONUCLEOPROTEIN PRP31"/>
    <property type="match status" value="1"/>
</dbReference>
<dbReference type="Proteomes" id="UP000593565">
    <property type="component" value="Unassembled WGS sequence"/>
</dbReference>
<dbReference type="Pfam" id="PF01798">
    <property type="entry name" value="Nop"/>
    <property type="match status" value="1"/>
</dbReference>
<keyword evidence="8" id="KW-0539">Nucleus</keyword>
<dbReference type="InterPro" id="IPR019175">
    <property type="entry name" value="Prp31_C"/>
</dbReference>